<dbReference type="EMBL" id="FLQU01001935">
    <property type="protein sequence ID" value="SBS95097.1"/>
    <property type="molecule type" value="Genomic_DNA"/>
</dbReference>
<evidence type="ECO:0000313" key="2">
    <source>
        <dbReference type="EMBL" id="SBS98851.1"/>
    </source>
</evidence>
<organism evidence="1 4">
    <name type="scientific">Plasmodium ovale curtisi</name>
    <dbReference type="NCBI Taxonomy" id="864141"/>
    <lineage>
        <taxon>Eukaryota</taxon>
        <taxon>Sar</taxon>
        <taxon>Alveolata</taxon>
        <taxon>Apicomplexa</taxon>
        <taxon>Aconoidasida</taxon>
        <taxon>Haemosporida</taxon>
        <taxon>Plasmodiidae</taxon>
        <taxon>Plasmodium</taxon>
        <taxon>Plasmodium (Plasmodium)</taxon>
    </lineage>
</organism>
<evidence type="ECO:0000313" key="4">
    <source>
        <dbReference type="Proteomes" id="UP000078560"/>
    </source>
</evidence>
<protein>
    <submittedName>
        <fullName evidence="1">PIR Superfamily Protein</fullName>
    </submittedName>
</protein>
<proteinExistence type="predicted"/>
<name>A0A1A8WS19_PLAOA</name>
<gene>
    <name evidence="2" type="ORF">POVCU1_049200</name>
    <name evidence="1" type="ORF">POVCU2_0093080</name>
</gene>
<accession>A0A1A8WS19</accession>
<reference evidence="3 4" key="2">
    <citation type="submission" date="2016-05" db="EMBL/GenBank/DDBJ databases">
        <authorList>
            <person name="Naeem Raeece"/>
        </authorList>
    </citation>
    <scope>NUCLEOTIDE SEQUENCE [LARGE SCALE GENOMIC DNA]</scope>
</reference>
<dbReference type="EMBL" id="FLQV01000980">
    <property type="protein sequence ID" value="SBS98851.1"/>
    <property type="molecule type" value="Genomic_DNA"/>
</dbReference>
<dbReference type="AlphaFoldDB" id="A0A1A8WS19"/>
<dbReference type="Proteomes" id="UP000078546">
    <property type="component" value="Unassembled WGS sequence"/>
</dbReference>
<evidence type="ECO:0000313" key="1">
    <source>
        <dbReference type="EMBL" id="SBS95097.1"/>
    </source>
</evidence>
<evidence type="ECO:0000313" key="3">
    <source>
        <dbReference type="Proteomes" id="UP000078546"/>
    </source>
</evidence>
<dbReference type="Proteomes" id="UP000078560">
    <property type="component" value="Unassembled WGS sequence"/>
</dbReference>
<reference evidence="1" key="1">
    <citation type="submission" date="2016-05" db="EMBL/GenBank/DDBJ databases">
        <authorList>
            <person name="Lavstsen T."/>
            <person name="Jespersen J.S."/>
        </authorList>
    </citation>
    <scope>NUCLEOTIDE SEQUENCE [LARGE SCALE GENOMIC DNA]</scope>
</reference>
<sequence>MTKIQGKKVTGKYIFCTNIHYYRILLKDVEDKQNEVETEQKCNDISTNMSFSKTTSATEICKEFKLLYNLFIKYHNKDISTEDTFTDYDCDFLNYWLNVKLRENVKDGSINVVDFYQEIKNKDYELFSKNKDLNGYLHVINPDILKNMQLLYQLYDTKKKITDIIFDQDIAVEEKDLCQEHLKNCYDNYIKGIYNCLNDCDDFYKALKVFKIDYKYLTEKVANESEYCKIRENFRLPEVDSLLEVEQTRIMTIKILSAPLIMSFAIPLLYKYTPLGPFLRTKINIVKNRWINSDEYESELSQLSTDIEDNISDDGEYNIGYYSATN</sequence>